<dbReference type="GO" id="GO:0016887">
    <property type="term" value="F:ATP hydrolysis activity"/>
    <property type="evidence" value="ECO:0007669"/>
    <property type="project" value="InterPro"/>
</dbReference>
<gene>
    <name evidence="6" type="ORF">JJJ17_03490</name>
</gene>
<dbReference type="PANTHER" id="PTHR23073">
    <property type="entry name" value="26S PROTEASOME REGULATORY SUBUNIT"/>
    <property type="match status" value="1"/>
</dbReference>
<proteinExistence type="inferred from homology"/>
<dbReference type="Pfam" id="PF00004">
    <property type="entry name" value="AAA"/>
    <property type="match status" value="1"/>
</dbReference>
<evidence type="ECO:0000256" key="2">
    <source>
        <dbReference type="ARBA" id="ARBA00022741"/>
    </source>
</evidence>
<dbReference type="GO" id="GO:0005524">
    <property type="term" value="F:ATP binding"/>
    <property type="evidence" value="ECO:0007669"/>
    <property type="project" value="UniProtKB-KW"/>
</dbReference>
<sequence>MAEEGDAKASAALSSLLTSAERTVKLAPSRIARSKARLPGENLTRNTQVPVDRETAAPLADLIFPPETSPMPPIFNSTISAAVTSVMEEWIAPDALSDMGVQPMRTCLIYGPPGTGKTRLALWIAAQLDLPVVSARIDDLVSSFLGTTARNIGNLFAFANRYRCLLLLDEFDAVAKLRDDPQEVGEIKRVVNALLQNLDTRHDVGITVGITNHQKLLDPAVWRRFEVQLEMPRPDFDVRLEIAKSFLSPVTAPEAHLRMISWFTERATGAEIEALVRTYKKSMAVQIDGPRPLLDMLRQFATLNSARIDPERRNLLFADAGVLFKAISKDRRLGVSYEDIGHMAGKDKSTISRQINRSDEATSEARER</sequence>
<dbReference type="CDD" id="cd19481">
    <property type="entry name" value="RecA-like_protease"/>
    <property type="match status" value="1"/>
</dbReference>
<evidence type="ECO:0000256" key="3">
    <source>
        <dbReference type="ARBA" id="ARBA00022840"/>
    </source>
</evidence>
<keyword evidence="2" id="KW-0547">Nucleotide-binding</keyword>
<evidence type="ECO:0000259" key="5">
    <source>
        <dbReference type="SMART" id="SM00382"/>
    </source>
</evidence>
<dbReference type="InterPro" id="IPR003959">
    <property type="entry name" value="ATPase_AAA_core"/>
</dbReference>
<evidence type="ECO:0000313" key="7">
    <source>
        <dbReference type="Proteomes" id="UP000640485"/>
    </source>
</evidence>
<evidence type="ECO:0000313" key="6">
    <source>
        <dbReference type="EMBL" id="MBK4214985.1"/>
    </source>
</evidence>
<dbReference type="SUPFAM" id="SSF52540">
    <property type="entry name" value="P-loop containing nucleoside triphosphate hydrolases"/>
    <property type="match status" value="1"/>
</dbReference>
<keyword evidence="7" id="KW-1185">Reference proteome</keyword>
<dbReference type="InterPro" id="IPR027417">
    <property type="entry name" value="P-loop_NTPase"/>
</dbReference>
<dbReference type="InterPro" id="IPR003593">
    <property type="entry name" value="AAA+_ATPase"/>
</dbReference>
<keyword evidence="3" id="KW-0067">ATP-binding</keyword>
<organism evidence="6 7">
    <name type="scientific">Paracoccus caeni</name>
    <dbReference type="NCBI Taxonomy" id="657651"/>
    <lineage>
        <taxon>Bacteria</taxon>
        <taxon>Pseudomonadati</taxon>
        <taxon>Pseudomonadota</taxon>
        <taxon>Alphaproteobacteria</taxon>
        <taxon>Rhodobacterales</taxon>
        <taxon>Paracoccaceae</taxon>
        <taxon>Paracoccus</taxon>
    </lineage>
</organism>
<evidence type="ECO:0000256" key="4">
    <source>
        <dbReference type="SAM" id="MobiDB-lite"/>
    </source>
</evidence>
<comment type="caution">
    <text evidence="6">The sequence shown here is derived from an EMBL/GenBank/DDBJ whole genome shotgun (WGS) entry which is preliminary data.</text>
</comment>
<comment type="similarity">
    <text evidence="1">Belongs to the AAA ATPase family.</text>
</comment>
<dbReference type="Gene3D" id="3.40.50.300">
    <property type="entry name" value="P-loop containing nucleotide triphosphate hydrolases"/>
    <property type="match status" value="1"/>
</dbReference>
<reference evidence="6" key="1">
    <citation type="submission" date="2021-01" db="EMBL/GenBank/DDBJ databases">
        <title>Paracoccus amoyensis sp. nov., isolated from the surface seawater along the coast of Xiamen Island, China.</title>
        <authorList>
            <person name="Lyu L."/>
        </authorList>
    </citation>
    <scope>NUCLEOTIDE SEQUENCE</scope>
    <source>
        <strain evidence="6">MJ17</strain>
    </source>
</reference>
<dbReference type="EMBL" id="JAEPRQ010000001">
    <property type="protein sequence ID" value="MBK4214985.1"/>
    <property type="molecule type" value="Genomic_DNA"/>
</dbReference>
<evidence type="ECO:0000256" key="1">
    <source>
        <dbReference type="ARBA" id="ARBA00006914"/>
    </source>
</evidence>
<dbReference type="Proteomes" id="UP000640485">
    <property type="component" value="Unassembled WGS sequence"/>
</dbReference>
<protein>
    <submittedName>
        <fullName evidence="6">AAA family ATPase</fullName>
    </submittedName>
</protein>
<dbReference type="InterPro" id="IPR050221">
    <property type="entry name" value="26S_Proteasome_ATPase"/>
</dbReference>
<name>A0A934S9S0_9RHOB</name>
<feature type="region of interest" description="Disordered" evidence="4">
    <location>
        <begin position="348"/>
        <end position="368"/>
    </location>
</feature>
<dbReference type="AlphaFoldDB" id="A0A934S9S0"/>
<feature type="domain" description="AAA+ ATPase" evidence="5">
    <location>
        <begin position="103"/>
        <end position="235"/>
    </location>
</feature>
<dbReference type="SMART" id="SM00382">
    <property type="entry name" value="AAA"/>
    <property type="match status" value="1"/>
</dbReference>
<dbReference type="RefSeq" id="WP_200683802.1">
    <property type="nucleotide sequence ID" value="NZ_JAEPRQ010000001.1"/>
</dbReference>
<accession>A0A934S9S0</accession>